<dbReference type="PANTHER" id="PTHR10983:SF70">
    <property type="entry name" value="PROTEIN MUM3"/>
    <property type="match status" value="1"/>
</dbReference>
<evidence type="ECO:0008006" key="4">
    <source>
        <dbReference type="Google" id="ProtNLM"/>
    </source>
</evidence>
<reference evidence="2" key="2">
    <citation type="submission" date="2021-01" db="EMBL/GenBank/DDBJ databases">
        <authorList>
            <person name="Schikora-Tamarit M.A."/>
        </authorList>
    </citation>
    <scope>NUCLEOTIDE SEQUENCE</scope>
    <source>
        <strain evidence="2">NCAIM Y.01608</strain>
    </source>
</reference>
<evidence type="ECO:0000313" key="3">
    <source>
        <dbReference type="Proteomes" id="UP000788993"/>
    </source>
</evidence>
<comment type="caution">
    <text evidence="2">The sequence shown here is derived from an EMBL/GenBank/DDBJ whole genome shotgun (WGS) entry which is preliminary data.</text>
</comment>
<evidence type="ECO:0000313" key="2">
    <source>
        <dbReference type="EMBL" id="KAH3662891.1"/>
    </source>
</evidence>
<reference evidence="2" key="1">
    <citation type="journal article" date="2021" name="Open Biol.">
        <title>Shared evolutionary footprints suggest mitochondrial oxidative damage underlies multiple complex I losses in fungi.</title>
        <authorList>
            <person name="Schikora-Tamarit M.A."/>
            <person name="Marcet-Houben M."/>
            <person name="Nosek J."/>
            <person name="Gabaldon T."/>
        </authorList>
    </citation>
    <scope>NUCLEOTIDE SEQUENCE</scope>
    <source>
        <strain evidence="2">NCAIM Y.01608</strain>
    </source>
</reference>
<dbReference type="PANTHER" id="PTHR10983">
    <property type="entry name" value="1-ACYLGLYCEROL-3-PHOSPHATE ACYLTRANSFERASE-RELATED"/>
    <property type="match status" value="1"/>
</dbReference>
<sequence length="347" mass="40740">MKSELLDHIGVQTLRHQLSSTSNYMRVTRCLCFVTMLISYFVVYEIFSVATIGVKYLIPQTRFSYKRYFAAGFWTLCIYILELSNVNVEISGDELETENALFISNHASLIDYIIYPYLVLKSTRKPSELEAARKNEKKGEPEKIFAKDLSSILLPRINFFTWYAIWFIPSFRVFRNVFQADENWELNDETLGFVFKDILDSEVVEWLVTFPEVNIFTKKDAKLQQGMSEKFYLPVLNNLLYPRYSSFANAVSGLHKTQFTRLYDTSIMYYRQTPQGNISFEAPNLLEAFGLYEGQITIKIHVHAKMMSRIPLKRNKLEKWLERKWIKKDRLITKLKNEVAKEHLQGS</sequence>
<feature type="transmembrane region" description="Helical" evidence="1">
    <location>
        <begin position="24"/>
        <end position="47"/>
    </location>
</feature>
<keyword evidence="1" id="KW-1133">Transmembrane helix</keyword>
<proteinExistence type="predicted"/>
<keyword evidence="3" id="KW-1185">Reference proteome</keyword>
<keyword evidence="1" id="KW-0472">Membrane</keyword>
<accession>A0A9P8P0V3</accession>
<keyword evidence="1" id="KW-0812">Transmembrane</keyword>
<dbReference type="AlphaFoldDB" id="A0A9P8P0V3"/>
<dbReference type="GO" id="GO:0005783">
    <property type="term" value="C:endoplasmic reticulum"/>
    <property type="evidence" value="ECO:0007669"/>
    <property type="project" value="TreeGrafter"/>
</dbReference>
<dbReference type="SUPFAM" id="SSF69593">
    <property type="entry name" value="Glycerol-3-phosphate (1)-acyltransferase"/>
    <property type="match status" value="1"/>
</dbReference>
<name>A0A9P8P0V3_9ASCO</name>
<dbReference type="Proteomes" id="UP000788993">
    <property type="component" value="Unassembled WGS sequence"/>
</dbReference>
<evidence type="ECO:0000256" key="1">
    <source>
        <dbReference type="SAM" id="Phobius"/>
    </source>
</evidence>
<gene>
    <name evidence="2" type="ORF">OGATHE_004467</name>
</gene>
<dbReference type="GO" id="GO:0016746">
    <property type="term" value="F:acyltransferase activity"/>
    <property type="evidence" value="ECO:0007669"/>
    <property type="project" value="TreeGrafter"/>
</dbReference>
<dbReference type="EMBL" id="JAEUBD010001266">
    <property type="protein sequence ID" value="KAH3662891.1"/>
    <property type="molecule type" value="Genomic_DNA"/>
</dbReference>
<dbReference type="GO" id="GO:0036149">
    <property type="term" value="P:phosphatidylinositol acyl-chain remodeling"/>
    <property type="evidence" value="ECO:0007669"/>
    <property type="project" value="TreeGrafter"/>
</dbReference>
<organism evidence="2 3">
    <name type="scientific">Ogataea polymorpha</name>
    <dbReference type="NCBI Taxonomy" id="460523"/>
    <lineage>
        <taxon>Eukaryota</taxon>
        <taxon>Fungi</taxon>
        <taxon>Dikarya</taxon>
        <taxon>Ascomycota</taxon>
        <taxon>Saccharomycotina</taxon>
        <taxon>Pichiomycetes</taxon>
        <taxon>Pichiales</taxon>
        <taxon>Pichiaceae</taxon>
        <taxon>Ogataea</taxon>
    </lineage>
</organism>
<protein>
    <recommendedName>
        <fullName evidence="4">Phospholipid/glycerol acyltransferase domain-containing protein</fullName>
    </recommendedName>
</protein>